<feature type="non-terminal residue" evidence="1">
    <location>
        <position position="1"/>
    </location>
</feature>
<dbReference type="EMBL" id="KV419402">
    <property type="protein sequence ID" value="KZS95021.1"/>
    <property type="molecule type" value="Genomic_DNA"/>
</dbReference>
<dbReference type="InterPro" id="IPR012337">
    <property type="entry name" value="RNaseH-like_sf"/>
</dbReference>
<organism evidence="1 2">
    <name type="scientific">Sistotremastrum niveocremeum HHB9708</name>
    <dbReference type="NCBI Taxonomy" id="1314777"/>
    <lineage>
        <taxon>Eukaryota</taxon>
        <taxon>Fungi</taxon>
        <taxon>Dikarya</taxon>
        <taxon>Basidiomycota</taxon>
        <taxon>Agaricomycotina</taxon>
        <taxon>Agaricomycetes</taxon>
        <taxon>Sistotremastrales</taxon>
        <taxon>Sistotremastraceae</taxon>
        <taxon>Sertulicium</taxon>
        <taxon>Sertulicium niveocremeum</taxon>
    </lineage>
</organism>
<protein>
    <recommendedName>
        <fullName evidence="3">hAT-like transposase RNase-H fold domain-containing protein</fullName>
    </recommendedName>
</protein>
<name>A0A164WGB6_9AGAM</name>
<proteinExistence type="predicted"/>
<keyword evidence="2" id="KW-1185">Reference proteome</keyword>
<dbReference type="Proteomes" id="UP000076722">
    <property type="component" value="Unassembled WGS sequence"/>
</dbReference>
<sequence length="193" mass="21943">FCVTADARFGPITTLRIDGEKKEIKWKAFKMSEADWARASQLIEILQDVDRIQQVFSASQLPTLWKAIPAFERLQTAWEKKAKDKTYALYEPGLQIALAKLKKYYCEFDEKPMFVLALFLHPYYKLSYIAKAWGGAKEQAAEKAKGNRHAKNWLVVAEDIIKKAVSSSPHPLLCPWLIRLLVTDGTILADPAS</sequence>
<dbReference type="AlphaFoldDB" id="A0A164WGB6"/>
<evidence type="ECO:0000313" key="1">
    <source>
        <dbReference type="EMBL" id="KZS95021.1"/>
    </source>
</evidence>
<gene>
    <name evidence="1" type="ORF">SISNIDRAFT_408783</name>
</gene>
<dbReference type="SUPFAM" id="SSF53098">
    <property type="entry name" value="Ribonuclease H-like"/>
    <property type="match status" value="1"/>
</dbReference>
<accession>A0A164WGB6</accession>
<reference evidence="1 2" key="1">
    <citation type="journal article" date="2016" name="Mol. Biol. Evol.">
        <title>Comparative Genomics of Early-Diverging Mushroom-Forming Fungi Provides Insights into the Origins of Lignocellulose Decay Capabilities.</title>
        <authorList>
            <person name="Nagy L.G."/>
            <person name="Riley R."/>
            <person name="Tritt A."/>
            <person name="Adam C."/>
            <person name="Daum C."/>
            <person name="Floudas D."/>
            <person name="Sun H."/>
            <person name="Yadav J.S."/>
            <person name="Pangilinan J."/>
            <person name="Larsson K.H."/>
            <person name="Matsuura K."/>
            <person name="Barry K."/>
            <person name="Labutti K."/>
            <person name="Kuo R."/>
            <person name="Ohm R.A."/>
            <person name="Bhattacharya S.S."/>
            <person name="Shirouzu T."/>
            <person name="Yoshinaga Y."/>
            <person name="Martin F.M."/>
            <person name="Grigoriev I.V."/>
            <person name="Hibbett D.S."/>
        </authorList>
    </citation>
    <scope>NUCLEOTIDE SEQUENCE [LARGE SCALE GENOMIC DNA]</scope>
    <source>
        <strain evidence="1 2">HHB9708</strain>
    </source>
</reference>
<dbReference type="OrthoDB" id="2790258at2759"/>
<evidence type="ECO:0000313" key="2">
    <source>
        <dbReference type="Proteomes" id="UP000076722"/>
    </source>
</evidence>
<evidence type="ECO:0008006" key="3">
    <source>
        <dbReference type="Google" id="ProtNLM"/>
    </source>
</evidence>